<dbReference type="OrthoDB" id="7856719at2"/>
<accession>A0A0A0EG35</accession>
<comment type="caution">
    <text evidence="2">The sequence shown here is derived from an EMBL/GenBank/DDBJ whole genome shotgun (WGS) entry which is preliminary data.</text>
</comment>
<dbReference type="Proteomes" id="UP000030004">
    <property type="component" value="Unassembled WGS sequence"/>
</dbReference>
<feature type="chain" id="PRO_5001962170" evidence="1">
    <location>
        <begin position="34"/>
        <end position="203"/>
    </location>
</feature>
<dbReference type="STRING" id="1461694.ATO9_10410"/>
<proteinExistence type="predicted"/>
<reference evidence="2 3" key="1">
    <citation type="journal article" date="2015" name="Antonie Van Leeuwenhoek">
        <title>Pseudooceanicola atlanticus gen. nov. sp. nov., isolated from surface seawater of the Atlantic Ocean and reclassification of Oceanicola batsensis, Oceanicola marinus, Oceanicola nitratireducens, Oceanicola nanhaiensis, Oceanicola antarcticus and Oceanicola flagellatus, as Pseudooceanicola batsensis comb. nov., Pseudooceanicola marinus comb. nov., Pseudooceanicola nitratireducens comb. nov., Pseudooceanicola nanhaiensis comb. nov., Pseudooceanicola antarcticus comb. nov., and Pseudooceanicola flagellatus comb. nov.</title>
        <authorList>
            <person name="Lai Q."/>
            <person name="Li G."/>
            <person name="Liu X."/>
            <person name="Du Y."/>
            <person name="Sun F."/>
            <person name="Shao Z."/>
        </authorList>
    </citation>
    <scope>NUCLEOTIDE SEQUENCE [LARGE SCALE GENOMIC DNA]</scope>
    <source>
        <strain evidence="2 3">22II-s11g</strain>
    </source>
</reference>
<evidence type="ECO:0000313" key="3">
    <source>
        <dbReference type="Proteomes" id="UP000030004"/>
    </source>
</evidence>
<dbReference type="AlphaFoldDB" id="A0A0A0EG35"/>
<organism evidence="2 3">
    <name type="scientific">Pseudooceanicola atlanticus</name>
    <dbReference type="NCBI Taxonomy" id="1461694"/>
    <lineage>
        <taxon>Bacteria</taxon>
        <taxon>Pseudomonadati</taxon>
        <taxon>Pseudomonadota</taxon>
        <taxon>Alphaproteobacteria</taxon>
        <taxon>Rhodobacterales</taxon>
        <taxon>Paracoccaceae</taxon>
        <taxon>Pseudooceanicola</taxon>
    </lineage>
</organism>
<gene>
    <name evidence="2" type="ORF">ATO9_10410</name>
</gene>
<dbReference type="EMBL" id="AQQX01000003">
    <property type="protein sequence ID" value="KGM49083.1"/>
    <property type="molecule type" value="Genomic_DNA"/>
</dbReference>
<evidence type="ECO:0000256" key="1">
    <source>
        <dbReference type="SAM" id="SignalP"/>
    </source>
</evidence>
<evidence type="ECO:0000313" key="2">
    <source>
        <dbReference type="EMBL" id="KGM49083.1"/>
    </source>
</evidence>
<keyword evidence="1" id="KW-0732">Signal</keyword>
<name>A0A0A0EG35_9RHOB</name>
<keyword evidence="3" id="KW-1185">Reference proteome</keyword>
<feature type="signal peptide" evidence="1">
    <location>
        <begin position="1"/>
        <end position="33"/>
    </location>
</feature>
<sequence length="203" mass="22224">MNEQTTHSKSVLGILRVLLVLTLLSMSATPSQAQWCWFGCWEPEPEPEPEPVEPTGVMHVVYMVGNGFMPDEIHAQLGDTVKFYQLAYTTQRVEATDNSWTSDYLYKGDSWQFMIDHDTGLNFEKKVSSWSWTNMTGRLLLEDIPAVVDLGDLINHNGQIIGKDGKPKGNAAGLGKTLAMVGGVVNNVGLGLGLNTDLGLGNN</sequence>
<dbReference type="eggNOG" id="ENOG5033EET">
    <property type="taxonomic scope" value="Bacteria"/>
</dbReference>
<dbReference type="RefSeq" id="WP_043748090.1">
    <property type="nucleotide sequence ID" value="NZ_AQQX01000003.1"/>
</dbReference>
<protein>
    <submittedName>
        <fullName evidence="2">Uncharacterized protein</fullName>
    </submittedName>
</protein>